<evidence type="ECO:0000313" key="2">
    <source>
        <dbReference type="Proteomes" id="UP000887569"/>
    </source>
</evidence>
<keyword evidence="1" id="KW-0472">Membrane</keyword>
<proteinExistence type="predicted"/>
<sequence>PYRVGPELAYVKKSVARFIAVEVVIFGGAFLGFCLLRRSERTREFLYRRTPAVADLYYWAEDSISFGQLTGTRLKRSDLNRWLSNRDGVLESD</sequence>
<feature type="transmembrane region" description="Helical" evidence="1">
    <location>
        <begin position="15"/>
        <end position="36"/>
    </location>
</feature>
<accession>A0A915BWF8</accession>
<dbReference type="AlphaFoldDB" id="A0A915BWF8"/>
<protein>
    <submittedName>
        <fullName evidence="3">CHCH domain-containing protein</fullName>
    </submittedName>
</protein>
<evidence type="ECO:0000313" key="3">
    <source>
        <dbReference type="WBParaSite" id="PgR063X_g055_t02"/>
    </source>
</evidence>
<keyword evidence="1" id="KW-1133">Transmembrane helix</keyword>
<dbReference type="WBParaSite" id="PgR063X_g055_t02">
    <property type="protein sequence ID" value="PgR063X_g055_t02"/>
    <property type="gene ID" value="PgR063X_g055"/>
</dbReference>
<reference evidence="3" key="1">
    <citation type="submission" date="2022-11" db="UniProtKB">
        <authorList>
            <consortium name="WormBaseParasite"/>
        </authorList>
    </citation>
    <scope>IDENTIFICATION</scope>
</reference>
<dbReference type="Proteomes" id="UP000887569">
    <property type="component" value="Unplaced"/>
</dbReference>
<name>A0A915BWF8_PARUN</name>
<keyword evidence="1" id="KW-0812">Transmembrane</keyword>
<organism evidence="2 3">
    <name type="scientific">Parascaris univalens</name>
    <name type="common">Nematode worm</name>
    <dbReference type="NCBI Taxonomy" id="6257"/>
    <lineage>
        <taxon>Eukaryota</taxon>
        <taxon>Metazoa</taxon>
        <taxon>Ecdysozoa</taxon>
        <taxon>Nematoda</taxon>
        <taxon>Chromadorea</taxon>
        <taxon>Rhabditida</taxon>
        <taxon>Spirurina</taxon>
        <taxon>Ascaridomorpha</taxon>
        <taxon>Ascaridoidea</taxon>
        <taxon>Ascarididae</taxon>
        <taxon>Parascaris</taxon>
    </lineage>
</organism>
<keyword evidence="2" id="KW-1185">Reference proteome</keyword>
<evidence type="ECO:0000256" key="1">
    <source>
        <dbReference type="SAM" id="Phobius"/>
    </source>
</evidence>